<dbReference type="RefSeq" id="WP_345128508.1">
    <property type="nucleotide sequence ID" value="NZ_BAABAT010000009.1"/>
</dbReference>
<keyword evidence="3" id="KW-1185">Reference proteome</keyword>
<organism evidence="2 3">
    <name type="scientific">Dactylosporangium darangshiense</name>
    <dbReference type="NCBI Taxonomy" id="579108"/>
    <lineage>
        <taxon>Bacteria</taxon>
        <taxon>Bacillati</taxon>
        <taxon>Actinomycetota</taxon>
        <taxon>Actinomycetes</taxon>
        <taxon>Micromonosporales</taxon>
        <taxon>Micromonosporaceae</taxon>
        <taxon>Dactylosporangium</taxon>
    </lineage>
</organism>
<dbReference type="SUPFAM" id="SSF55729">
    <property type="entry name" value="Acyl-CoA N-acyltransferases (Nat)"/>
    <property type="match status" value="1"/>
</dbReference>
<evidence type="ECO:0000313" key="3">
    <source>
        <dbReference type="Proteomes" id="UP001500620"/>
    </source>
</evidence>
<evidence type="ECO:0000259" key="1">
    <source>
        <dbReference type="PROSITE" id="PS51186"/>
    </source>
</evidence>
<dbReference type="Pfam" id="PF13508">
    <property type="entry name" value="Acetyltransf_7"/>
    <property type="match status" value="1"/>
</dbReference>
<proteinExistence type="predicted"/>
<dbReference type="PROSITE" id="PS51186">
    <property type="entry name" value="GNAT"/>
    <property type="match status" value="1"/>
</dbReference>
<sequence length="261" mass="26580">MNRAQQASADRVAGAWSDAMVRIYGENSNGRAVCDDGALALVSDAGFASLNTAFVATANPGPESLEPLRRAADDVRGAGRPWSIVVRGAATGPVADLAARLGLTQRGDLPLMACAATDAVLRAGREHSASVRAADAAEHDVYTRTVAAGFEAPAELFGTLMGADLLAMPKATAYLAGPPDRPTGTGLLVRGSGVCVLFNIAVVPGARGHGLGRALTARAMSDGFAGGADTAVLISSPAGRALYESMGFRLVETWTAFTAAP</sequence>
<comment type="caution">
    <text evidence="2">The sequence shown here is derived from an EMBL/GenBank/DDBJ whole genome shotgun (WGS) entry which is preliminary data.</text>
</comment>
<dbReference type="EMBL" id="BAABAT010000009">
    <property type="protein sequence ID" value="GAA4250438.1"/>
    <property type="molecule type" value="Genomic_DNA"/>
</dbReference>
<evidence type="ECO:0000313" key="2">
    <source>
        <dbReference type="EMBL" id="GAA4250438.1"/>
    </source>
</evidence>
<dbReference type="Gene3D" id="3.40.630.30">
    <property type="match status" value="1"/>
</dbReference>
<dbReference type="InterPro" id="IPR000182">
    <property type="entry name" value="GNAT_dom"/>
</dbReference>
<dbReference type="InterPro" id="IPR016181">
    <property type="entry name" value="Acyl_CoA_acyltransferase"/>
</dbReference>
<feature type="domain" description="N-acetyltransferase" evidence="1">
    <location>
        <begin position="129"/>
        <end position="261"/>
    </location>
</feature>
<reference evidence="3" key="1">
    <citation type="journal article" date="2019" name="Int. J. Syst. Evol. Microbiol.">
        <title>The Global Catalogue of Microorganisms (GCM) 10K type strain sequencing project: providing services to taxonomists for standard genome sequencing and annotation.</title>
        <authorList>
            <consortium name="The Broad Institute Genomics Platform"/>
            <consortium name="The Broad Institute Genome Sequencing Center for Infectious Disease"/>
            <person name="Wu L."/>
            <person name="Ma J."/>
        </authorList>
    </citation>
    <scope>NUCLEOTIDE SEQUENCE [LARGE SCALE GENOMIC DNA]</scope>
    <source>
        <strain evidence="3">JCM 17441</strain>
    </source>
</reference>
<gene>
    <name evidence="2" type="ORF">GCM10022255_039070</name>
</gene>
<name>A0ABP8D9G0_9ACTN</name>
<dbReference type="CDD" id="cd04301">
    <property type="entry name" value="NAT_SF"/>
    <property type="match status" value="1"/>
</dbReference>
<protein>
    <recommendedName>
        <fullName evidence="1">N-acetyltransferase domain-containing protein</fullName>
    </recommendedName>
</protein>
<dbReference type="Proteomes" id="UP001500620">
    <property type="component" value="Unassembled WGS sequence"/>
</dbReference>
<accession>A0ABP8D9G0</accession>